<evidence type="ECO:0000313" key="2">
    <source>
        <dbReference type="EMBL" id="TNN30869.1"/>
    </source>
</evidence>
<accession>A0A4Z2EPZ5</accession>
<feature type="region of interest" description="Disordered" evidence="1">
    <location>
        <begin position="48"/>
        <end position="82"/>
    </location>
</feature>
<feature type="compositionally biased region" description="Basic and acidic residues" evidence="1">
    <location>
        <begin position="1"/>
        <end position="11"/>
    </location>
</feature>
<dbReference type="EMBL" id="SRLO01004034">
    <property type="protein sequence ID" value="TNN30869.1"/>
    <property type="molecule type" value="Genomic_DNA"/>
</dbReference>
<keyword evidence="3" id="KW-1185">Reference proteome</keyword>
<comment type="caution">
    <text evidence="2">The sequence shown here is derived from an EMBL/GenBank/DDBJ whole genome shotgun (WGS) entry which is preliminary data.</text>
</comment>
<reference evidence="2 3" key="1">
    <citation type="submission" date="2019-03" db="EMBL/GenBank/DDBJ databases">
        <title>First draft genome of Liparis tanakae, snailfish: a comprehensive survey of snailfish specific genes.</title>
        <authorList>
            <person name="Kim W."/>
            <person name="Song I."/>
            <person name="Jeong J.-H."/>
            <person name="Kim D."/>
            <person name="Kim S."/>
            <person name="Ryu S."/>
            <person name="Song J.Y."/>
            <person name="Lee S.K."/>
        </authorList>
    </citation>
    <scope>NUCLEOTIDE SEQUENCE [LARGE SCALE GENOMIC DNA]</scope>
    <source>
        <tissue evidence="2">Muscle</tissue>
    </source>
</reference>
<dbReference type="AlphaFoldDB" id="A0A4Z2EPZ5"/>
<feature type="compositionally biased region" description="Basic and acidic residues" evidence="1">
    <location>
        <begin position="70"/>
        <end position="82"/>
    </location>
</feature>
<dbReference type="Proteomes" id="UP000314294">
    <property type="component" value="Unassembled WGS sequence"/>
</dbReference>
<proteinExistence type="predicted"/>
<feature type="compositionally biased region" description="Acidic residues" evidence="1">
    <location>
        <begin position="52"/>
        <end position="69"/>
    </location>
</feature>
<evidence type="ECO:0000256" key="1">
    <source>
        <dbReference type="SAM" id="MobiDB-lite"/>
    </source>
</evidence>
<gene>
    <name evidence="2" type="ORF">EYF80_058979</name>
</gene>
<feature type="region of interest" description="Disordered" evidence="1">
    <location>
        <begin position="1"/>
        <end position="27"/>
    </location>
</feature>
<sequence length="82" mass="9226">MNVKSADDNSERGGGAGAVSQSEAGVASPSGLLLLLHRLKRPLFIQSVALKEEEEEEEEEEGEEEEEKEREEQQPREEREME</sequence>
<organism evidence="2 3">
    <name type="scientific">Liparis tanakae</name>
    <name type="common">Tanaka's snailfish</name>
    <dbReference type="NCBI Taxonomy" id="230148"/>
    <lineage>
        <taxon>Eukaryota</taxon>
        <taxon>Metazoa</taxon>
        <taxon>Chordata</taxon>
        <taxon>Craniata</taxon>
        <taxon>Vertebrata</taxon>
        <taxon>Euteleostomi</taxon>
        <taxon>Actinopterygii</taxon>
        <taxon>Neopterygii</taxon>
        <taxon>Teleostei</taxon>
        <taxon>Neoteleostei</taxon>
        <taxon>Acanthomorphata</taxon>
        <taxon>Eupercaria</taxon>
        <taxon>Perciformes</taxon>
        <taxon>Cottioidei</taxon>
        <taxon>Cottales</taxon>
        <taxon>Liparidae</taxon>
        <taxon>Liparis</taxon>
    </lineage>
</organism>
<evidence type="ECO:0000313" key="3">
    <source>
        <dbReference type="Proteomes" id="UP000314294"/>
    </source>
</evidence>
<name>A0A4Z2EPZ5_9TELE</name>
<protein>
    <submittedName>
        <fullName evidence="2">Uncharacterized protein</fullName>
    </submittedName>
</protein>